<keyword evidence="1" id="KW-1133">Transmembrane helix</keyword>
<protein>
    <submittedName>
        <fullName evidence="2">Energy-coupled thiamine transporter ThiT</fullName>
    </submittedName>
</protein>
<dbReference type="Gene3D" id="1.10.1760.20">
    <property type="match status" value="1"/>
</dbReference>
<evidence type="ECO:0000313" key="2">
    <source>
        <dbReference type="EMBL" id="MBC5786629.1"/>
    </source>
</evidence>
<name>A0ABR7INI1_9CLOT</name>
<evidence type="ECO:0000256" key="1">
    <source>
        <dbReference type="SAM" id="Phobius"/>
    </source>
</evidence>
<feature type="transmembrane region" description="Helical" evidence="1">
    <location>
        <begin position="46"/>
        <end position="77"/>
    </location>
</feature>
<feature type="transmembrane region" description="Helical" evidence="1">
    <location>
        <begin position="159"/>
        <end position="178"/>
    </location>
</feature>
<proteinExistence type="predicted"/>
<keyword evidence="1" id="KW-0812">Transmembrane</keyword>
<dbReference type="Proteomes" id="UP000649151">
    <property type="component" value="Unassembled WGS sequence"/>
</dbReference>
<gene>
    <name evidence="2" type="ORF">H8Z77_01125</name>
</gene>
<comment type="caution">
    <text evidence="2">The sequence shown here is derived from an EMBL/GenBank/DDBJ whole genome shotgun (WGS) entry which is preliminary data.</text>
</comment>
<accession>A0ABR7INI1</accession>
<feature type="transmembrane region" description="Helical" evidence="1">
    <location>
        <begin position="14"/>
        <end position="34"/>
    </location>
</feature>
<feature type="transmembrane region" description="Helical" evidence="1">
    <location>
        <begin position="83"/>
        <end position="105"/>
    </location>
</feature>
<reference evidence="2 3" key="1">
    <citation type="submission" date="2020-08" db="EMBL/GenBank/DDBJ databases">
        <title>Genome public.</title>
        <authorList>
            <person name="Liu C."/>
            <person name="Sun Q."/>
        </authorList>
    </citation>
    <scope>NUCLEOTIDE SEQUENCE [LARGE SCALE GENOMIC DNA]</scope>
    <source>
        <strain evidence="2 3">NSJ-27</strain>
    </source>
</reference>
<organism evidence="2 3">
    <name type="scientific">Clostridium facile</name>
    <dbReference type="NCBI Taxonomy" id="2763035"/>
    <lineage>
        <taxon>Bacteria</taxon>
        <taxon>Bacillati</taxon>
        <taxon>Bacillota</taxon>
        <taxon>Clostridia</taxon>
        <taxon>Eubacteriales</taxon>
        <taxon>Clostridiaceae</taxon>
        <taxon>Clostridium</taxon>
    </lineage>
</organism>
<keyword evidence="3" id="KW-1185">Reference proteome</keyword>
<feature type="transmembrane region" description="Helical" evidence="1">
    <location>
        <begin position="117"/>
        <end position="139"/>
    </location>
</feature>
<dbReference type="InterPro" id="IPR012651">
    <property type="entry name" value="Thia_Transptr_ThiT"/>
</dbReference>
<evidence type="ECO:0000313" key="3">
    <source>
        <dbReference type="Proteomes" id="UP000649151"/>
    </source>
</evidence>
<dbReference type="EMBL" id="JACOQK010000001">
    <property type="protein sequence ID" value="MBC5786629.1"/>
    <property type="molecule type" value="Genomic_DNA"/>
</dbReference>
<dbReference type="Pfam" id="PF09515">
    <property type="entry name" value="Thia_YuaJ"/>
    <property type="match status" value="1"/>
</dbReference>
<keyword evidence="1" id="KW-0472">Membrane</keyword>
<sequence>MKKLFSVKLTVKNMAYMALLLAMQVVLTYVDNVIPEMPQGGSWISFAIIPIFLTSYLMGVGYGVIVGCLGAIMQFILGLAKYFGPWSVLLDYLLPLAVCGLAALLPNIKLKKREICIGVVLSMVLKFLSHYLSGALLFASSAPEGQNPFWYSFYYNLPYNAITLVSSIIIVSLIYPPLKKAIKL</sequence>